<dbReference type="Pfam" id="PF00067">
    <property type="entry name" value="p450"/>
    <property type="match status" value="1"/>
</dbReference>
<evidence type="ECO:0000256" key="1">
    <source>
        <dbReference type="ARBA" id="ARBA00001971"/>
    </source>
</evidence>
<dbReference type="InterPro" id="IPR002403">
    <property type="entry name" value="Cyt_P450_E_grp-IV"/>
</dbReference>
<keyword evidence="6" id="KW-0349">Heme</keyword>
<dbReference type="PANTHER" id="PTHR47582:SF1">
    <property type="entry name" value="P450, PUTATIVE (EUROFUNG)-RELATED"/>
    <property type="match status" value="1"/>
</dbReference>
<gene>
    <name evidence="8" type="ORF">QBC35DRAFT_50864</name>
</gene>
<accession>A0AAN7AER8</accession>
<comment type="similarity">
    <text evidence="2">Belongs to the cytochrome P450 family.</text>
</comment>
<dbReference type="InterPro" id="IPR001128">
    <property type="entry name" value="Cyt_P450"/>
</dbReference>
<dbReference type="EMBL" id="MU864485">
    <property type="protein sequence ID" value="KAK4184523.1"/>
    <property type="molecule type" value="Genomic_DNA"/>
</dbReference>
<keyword evidence="3 6" id="KW-0479">Metal-binding</keyword>
<dbReference type="AlphaFoldDB" id="A0AAN7AER8"/>
<dbReference type="PANTHER" id="PTHR47582">
    <property type="entry name" value="P450, PUTATIVE (EUROFUNG)-RELATED"/>
    <property type="match status" value="1"/>
</dbReference>
<dbReference type="InterPro" id="IPR053007">
    <property type="entry name" value="CYP450_monoxygenase_sec-met"/>
</dbReference>
<dbReference type="PRINTS" id="PR00465">
    <property type="entry name" value="EP450IV"/>
</dbReference>
<dbReference type="SUPFAM" id="SSF48264">
    <property type="entry name" value="Cytochrome P450"/>
    <property type="match status" value="1"/>
</dbReference>
<dbReference type="GO" id="GO:0005506">
    <property type="term" value="F:iron ion binding"/>
    <property type="evidence" value="ECO:0007669"/>
    <property type="project" value="InterPro"/>
</dbReference>
<keyword evidence="7" id="KW-1133">Transmembrane helix</keyword>
<evidence type="ECO:0000313" key="8">
    <source>
        <dbReference type="EMBL" id="KAK4184523.1"/>
    </source>
</evidence>
<dbReference type="GO" id="GO:0016705">
    <property type="term" value="F:oxidoreductase activity, acting on paired donors, with incorporation or reduction of molecular oxygen"/>
    <property type="evidence" value="ECO:0007669"/>
    <property type="project" value="InterPro"/>
</dbReference>
<dbReference type="GO" id="GO:0020037">
    <property type="term" value="F:heme binding"/>
    <property type="evidence" value="ECO:0007669"/>
    <property type="project" value="InterPro"/>
</dbReference>
<comment type="cofactor">
    <cofactor evidence="1 6">
        <name>heme</name>
        <dbReference type="ChEBI" id="CHEBI:30413"/>
    </cofactor>
</comment>
<proteinExistence type="inferred from homology"/>
<evidence type="ECO:0000256" key="5">
    <source>
        <dbReference type="ARBA" id="ARBA00023033"/>
    </source>
</evidence>
<keyword evidence="5" id="KW-0560">Oxidoreductase</keyword>
<dbReference type="Proteomes" id="UP001302126">
    <property type="component" value="Unassembled WGS sequence"/>
</dbReference>
<sequence length="527" mass="58596">MAIPAAVSVAFGGIAATYLFLRFLLQFTQDAREPPAILTSIPFLQPLAGMIGEKERFYIRLRDQYKLPIYTLRLPFTRIYIVNDTALIPALQKQWRTVSFASLAADAGSTVGMTQEAVDLMHKDLTKDEGFSTSWPKYVMPSMAPGSDLDNMNRTAIQIFAGETEKLRAGGNTKTVGLREWSRAIMVTSSTEAVWGPQNPYKDPVVADAWKTFESGFLTIAMFPMASLFFPAVFRAREVVAAALIKYMRDGGHEQASGLVHKRHEHHRGMFGLSLEDFARGELGNTFAVLGNTTPCAMWVLFHIFGDETVLSDIRQEVSALVEEGYENDTPVSTIDLAKIKTQCPILMSTFQEVLRYRAINPGPRKLLEDVTLDGRILLKKDSMLMIPAPVQHTDTTAWGDDAREFDHLRFVRQPGPGKKRPNRTAFRAFGGGHVLCPGRHFASTEIMALSALLALQFNIRPVHGKWDEPTWVNSPGQAGFPVIDNDIMIELEPIGPERKWHIQFSRSDEAIGIVAEDVETGGRGAI</sequence>
<keyword evidence="4 6" id="KW-0408">Iron</keyword>
<evidence type="ECO:0000256" key="6">
    <source>
        <dbReference type="PIRSR" id="PIRSR602403-1"/>
    </source>
</evidence>
<evidence type="ECO:0000256" key="3">
    <source>
        <dbReference type="ARBA" id="ARBA00022723"/>
    </source>
</evidence>
<dbReference type="InterPro" id="IPR036396">
    <property type="entry name" value="Cyt_P450_sf"/>
</dbReference>
<keyword evidence="9" id="KW-1185">Reference proteome</keyword>
<keyword evidence="7" id="KW-0812">Transmembrane</keyword>
<dbReference type="Gene3D" id="1.10.630.10">
    <property type="entry name" value="Cytochrome P450"/>
    <property type="match status" value="1"/>
</dbReference>
<reference evidence="8" key="2">
    <citation type="submission" date="2023-05" db="EMBL/GenBank/DDBJ databases">
        <authorList>
            <consortium name="Lawrence Berkeley National Laboratory"/>
            <person name="Steindorff A."/>
            <person name="Hensen N."/>
            <person name="Bonometti L."/>
            <person name="Westerberg I."/>
            <person name="Brannstrom I.O."/>
            <person name="Guillou S."/>
            <person name="Cros-Aarteil S."/>
            <person name="Calhoun S."/>
            <person name="Haridas S."/>
            <person name="Kuo A."/>
            <person name="Mondo S."/>
            <person name="Pangilinan J."/>
            <person name="Riley R."/>
            <person name="Labutti K."/>
            <person name="Andreopoulos B."/>
            <person name="Lipzen A."/>
            <person name="Chen C."/>
            <person name="Yanf M."/>
            <person name="Daum C."/>
            <person name="Ng V."/>
            <person name="Clum A."/>
            <person name="Ohm R."/>
            <person name="Martin F."/>
            <person name="Silar P."/>
            <person name="Natvig D."/>
            <person name="Lalanne C."/>
            <person name="Gautier V."/>
            <person name="Ament-Velasquez S.L."/>
            <person name="Kruys A."/>
            <person name="Hutchinson M.I."/>
            <person name="Powell A.J."/>
            <person name="Barry K."/>
            <person name="Miller A.N."/>
            <person name="Grigoriev I.V."/>
            <person name="Debuchy R."/>
            <person name="Gladieux P."/>
            <person name="Thoren M.H."/>
            <person name="Johannesson H."/>
        </authorList>
    </citation>
    <scope>NUCLEOTIDE SEQUENCE</scope>
    <source>
        <strain evidence="8">PSN309</strain>
    </source>
</reference>
<feature type="binding site" description="axial binding residue" evidence="6">
    <location>
        <position position="437"/>
    </location>
    <ligand>
        <name>heme</name>
        <dbReference type="ChEBI" id="CHEBI:30413"/>
    </ligand>
    <ligandPart>
        <name>Fe</name>
        <dbReference type="ChEBI" id="CHEBI:18248"/>
    </ligandPart>
</feature>
<evidence type="ECO:0000256" key="2">
    <source>
        <dbReference type="ARBA" id="ARBA00010617"/>
    </source>
</evidence>
<comment type="caution">
    <text evidence="8">The sequence shown here is derived from an EMBL/GenBank/DDBJ whole genome shotgun (WGS) entry which is preliminary data.</text>
</comment>
<evidence type="ECO:0000256" key="4">
    <source>
        <dbReference type="ARBA" id="ARBA00023004"/>
    </source>
</evidence>
<name>A0AAN7AER8_9PEZI</name>
<evidence type="ECO:0000313" key="9">
    <source>
        <dbReference type="Proteomes" id="UP001302126"/>
    </source>
</evidence>
<reference evidence="8" key="1">
    <citation type="journal article" date="2023" name="Mol. Phylogenet. Evol.">
        <title>Genome-scale phylogeny and comparative genomics of the fungal order Sordariales.</title>
        <authorList>
            <person name="Hensen N."/>
            <person name="Bonometti L."/>
            <person name="Westerberg I."/>
            <person name="Brannstrom I.O."/>
            <person name="Guillou S."/>
            <person name="Cros-Aarteil S."/>
            <person name="Calhoun S."/>
            <person name="Haridas S."/>
            <person name="Kuo A."/>
            <person name="Mondo S."/>
            <person name="Pangilinan J."/>
            <person name="Riley R."/>
            <person name="LaButti K."/>
            <person name="Andreopoulos B."/>
            <person name="Lipzen A."/>
            <person name="Chen C."/>
            <person name="Yan M."/>
            <person name="Daum C."/>
            <person name="Ng V."/>
            <person name="Clum A."/>
            <person name="Steindorff A."/>
            <person name="Ohm R.A."/>
            <person name="Martin F."/>
            <person name="Silar P."/>
            <person name="Natvig D.O."/>
            <person name="Lalanne C."/>
            <person name="Gautier V."/>
            <person name="Ament-Velasquez S.L."/>
            <person name="Kruys A."/>
            <person name="Hutchinson M.I."/>
            <person name="Powell A.J."/>
            <person name="Barry K."/>
            <person name="Miller A.N."/>
            <person name="Grigoriev I.V."/>
            <person name="Debuchy R."/>
            <person name="Gladieux P."/>
            <person name="Hiltunen Thoren M."/>
            <person name="Johannesson H."/>
        </authorList>
    </citation>
    <scope>NUCLEOTIDE SEQUENCE</scope>
    <source>
        <strain evidence="8">PSN309</strain>
    </source>
</reference>
<protein>
    <submittedName>
        <fullName evidence="8">Cholesterol 7-alpha-monooxygenase</fullName>
    </submittedName>
</protein>
<evidence type="ECO:0000256" key="7">
    <source>
        <dbReference type="SAM" id="Phobius"/>
    </source>
</evidence>
<dbReference type="GO" id="GO:0004497">
    <property type="term" value="F:monooxygenase activity"/>
    <property type="evidence" value="ECO:0007669"/>
    <property type="project" value="UniProtKB-KW"/>
</dbReference>
<organism evidence="8 9">
    <name type="scientific">Podospora australis</name>
    <dbReference type="NCBI Taxonomy" id="1536484"/>
    <lineage>
        <taxon>Eukaryota</taxon>
        <taxon>Fungi</taxon>
        <taxon>Dikarya</taxon>
        <taxon>Ascomycota</taxon>
        <taxon>Pezizomycotina</taxon>
        <taxon>Sordariomycetes</taxon>
        <taxon>Sordariomycetidae</taxon>
        <taxon>Sordariales</taxon>
        <taxon>Podosporaceae</taxon>
        <taxon>Podospora</taxon>
    </lineage>
</organism>
<keyword evidence="5" id="KW-0503">Monooxygenase</keyword>
<dbReference type="CDD" id="cd11040">
    <property type="entry name" value="CYP7_CYP8-like"/>
    <property type="match status" value="1"/>
</dbReference>
<keyword evidence="7" id="KW-0472">Membrane</keyword>
<feature type="transmembrane region" description="Helical" evidence="7">
    <location>
        <begin position="6"/>
        <end position="25"/>
    </location>
</feature>